<comment type="caution">
    <text evidence="3">The sequence shown here is derived from an EMBL/GenBank/DDBJ whole genome shotgun (WGS) entry which is preliminary data.</text>
</comment>
<gene>
    <name evidence="3" type="ORF">ACFFIA_23995</name>
</gene>
<feature type="signal peptide" evidence="1">
    <location>
        <begin position="1"/>
        <end position="23"/>
    </location>
</feature>
<dbReference type="Pfam" id="PF06259">
    <property type="entry name" value="Abhydrolase_8"/>
    <property type="match status" value="1"/>
</dbReference>
<dbReference type="EMBL" id="JBHLUH010000050">
    <property type="protein sequence ID" value="MFC0530729.1"/>
    <property type="molecule type" value="Genomic_DNA"/>
</dbReference>
<dbReference type="InterPro" id="IPR029058">
    <property type="entry name" value="AB_hydrolase_fold"/>
</dbReference>
<keyword evidence="1" id="KW-0732">Signal</keyword>
<keyword evidence="3" id="KW-0378">Hydrolase</keyword>
<dbReference type="InterPro" id="IPR010427">
    <property type="entry name" value="DUF1023"/>
</dbReference>
<evidence type="ECO:0000313" key="3">
    <source>
        <dbReference type="EMBL" id="MFC0530729.1"/>
    </source>
</evidence>
<dbReference type="SUPFAM" id="SSF53474">
    <property type="entry name" value="alpha/beta-Hydrolases"/>
    <property type="match status" value="1"/>
</dbReference>
<accession>A0ABV6M898</accession>
<dbReference type="Proteomes" id="UP001589867">
    <property type="component" value="Unassembled WGS sequence"/>
</dbReference>
<evidence type="ECO:0000313" key="4">
    <source>
        <dbReference type="Proteomes" id="UP001589867"/>
    </source>
</evidence>
<protein>
    <submittedName>
        <fullName evidence="3">Alpha/beta hydrolase</fullName>
    </submittedName>
</protein>
<reference evidence="3 4" key="1">
    <citation type="submission" date="2024-09" db="EMBL/GenBank/DDBJ databases">
        <authorList>
            <person name="Sun Q."/>
            <person name="Mori K."/>
        </authorList>
    </citation>
    <scope>NUCLEOTIDE SEQUENCE [LARGE SCALE GENOMIC DNA]</scope>
    <source>
        <strain evidence="3 4">TBRC 3947</strain>
    </source>
</reference>
<evidence type="ECO:0000256" key="1">
    <source>
        <dbReference type="SAM" id="SignalP"/>
    </source>
</evidence>
<sequence>MKRIRYAATTALLGALLATPAHHAGAPVPVATTVDVLGQPSTADGIAILVPGVGTTPANLATTTGVMARSLYGSAGRLAPPGDVAVVAWLGYRPPGGLGPDAAREDRARAGAAALSGYVSRLVAGRPHVRVTLIGHSYGAIVVGLAAATLPAQVTDLVALGAPGMGADRAADLGTTARVWAAESPHDWIRLVPEVRLFALGLGTRPATDSFGARELPTAGVSRHDGYLTDGSATLPAVAGIVADGAGAVAR</sequence>
<dbReference type="GO" id="GO:0016787">
    <property type="term" value="F:hydrolase activity"/>
    <property type="evidence" value="ECO:0007669"/>
    <property type="project" value="UniProtKB-KW"/>
</dbReference>
<evidence type="ECO:0000259" key="2">
    <source>
        <dbReference type="Pfam" id="PF06259"/>
    </source>
</evidence>
<keyword evidence="4" id="KW-1185">Reference proteome</keyword>
<feature type="domain" description="DUF1023" evidence="2">
    <location>
        <begin position="33"/>
        <end position="195"/>
    </location>
</feature>
<feature type="chain" id="PRO_5047459640" evidence="1">
    <location>
        <begin position="24"/>
        <end position="251"/>
    </location>
</feature>
<proteinExistence type="predicted"/>
<organism evidence="3 4">
    <name type="scientific">Phytohabitans kaempferiae</name>
    <dbReference type="NCBI Taxonomy" id="1620943"/>
    <lineage>
        <taxon>Bacteria</taxon>
        <taxon>Bacillati</taxon>
        <taxon>Actinomycetota</taxon>
        <taxon>Actinomycetes</taxon>
        <taxon>Micromonosporales</taxon>
        <taxon>Micromonosporaceae</taxon>
    </lineage>
</organism>
<name>A0ABV6M898_9ACTN</name>
<dbReference type="Gene3D" id="3.40.50.1820">
    <property type="entry name" value="alpha/beta hydrolase"/>
    <property type="match status" value="1"/>
</dbReference>
<dbReference type="RefSeq" id="WP_377253972.1">
    <property type="nucleotide sequence ID" value="NZ_JBHLUH010000050.1"/>
</dbReference>